<keyword evidence="2" id="KW-1185">Reference proteome</keyword>
<dbReference type="OrthoDB" id="9937533at2"/>
<organism evidence="1 2">
    <name type="scientific">Candidatus Galacturonatibacter soehngenii</name>
    <dbReference type="NCBI Taxonomy" id="2307010"/>
    <lineage>
        <taxon>Bacteria</taxon>
        <taxon>Bacillati</taxon>
        <taxon>Bacillota</taxon>
        <taxon>Clostridia</taxon>
        <taxon>Lachnospirales</taxon>
        <taxon>Lachnospiraceae</taxon>
        <taxon>Candidatus Galacturonatibacter</taxon>
    </lineage>
</organism>
<dbReference type="EMBL" id="WAGX01000005">
    <property type="protein sequence ID" value="KAB1437569.1"/>
    <property type="molecule type" value="Genomic_DNA"/>
</dbReference>
<reference evidence="1 2" key="2">
    <citation type="submission" date="2020-02" db="EMBL/GenBank/DDBJ databases">
        <title>Candidatus Galacturonibacter soehngenii shows hetero-acetogenic catabolism of galacturonic acid but lacks a canonical carbon monoxide dehydrogenase/acetyl-CoA synthase complex.</title>
        <authorList>
            <person name="Diender M."/>
            <person name="Stouten G.R."/>
            <person name="Petersen J.F."/>
            <person name="Nielsen P.H."/>
            <person name="Dueholm M.S."/>
            <person name="Pronk J.T."/>
            <person name="Van Loosdrecht M.C.M."/>
        </authorList>
    </citation>
    <scope>NUCLEOTIDE SEQUENCE [LARGE SCALE GENOMIC DNA]</scope>
    <source>
        <strain evidence="1">GalUA</strain>
    </source>
</reference>
<dbReference type="AlphaFoldDB" id="A0A7V7UBG9"/>
<evidence type="ECO:0000313" key="2">
    <source>
        <dbReference type="Proteomes" id="UP000461768"/>
    </source>
</evidence>
<dbReference type="Proteomes" id="UP000461768">
    <property type="component" value="Unassembled WGS sequence"/>
</dbReference>
<dbReference type="RefSeq" id="WP_151144056.1">
    <property type="nucleotide sequence ID" value="NZ_WAGX01000005.1"/>
</dbReference>
<protein>
    <submittedName>
        <fullName evidence="1">Uncharacterized protein</fullName>
    </submittedName>
</protein>
<name>A0A7V7UBG9_9FIRM</name>
<accession>A0A7V7UBG9</accession>
<reference evidence="1 2" key="1">
    <citation type="submission" date="2019-09" db="EMBL/GenBank/DDBJ databases">
        <authorList>
            <person name="Valk L.C."/>
        </authorList>
    </citation>
    <scope>NUCLEOTIDE SEQUENCE [LARGE SCALE GENOMIC DNA]</scope>
    <source>
        <strain evidence="1">GalUA</strain>
    </source>
</reference>
<proteinExistence type="predicted"/>
<evidence type="ECO:0000313" key="1">
    <source>
        <dbReference type="EMBL" id="KAB1437569.1"/>
    </source>
</evidence>
<gene>
    <name evidence="1" type="ORF">F7O84_08150</name>
</gene>
<comment type="caution">
    <text evidence="1">The sequence shown here is derived from an EMBL/GenBank/DDBJ whole genome shotgun (WGS) entry which is preliminary data.</text>
</comment>
<sequence length="67" mass="7848">MKFYKLNDNENRGSVVRTEGRSQQRFIPGRGWVESGVMIKYFNSDSPYYDAYSEITEEEANKLISNM</sequence>